<evidence type="ECO:0000256" key="2">
    <source>
        <dbReference type="ARBA" id="ARBA00006068"/>
    </source>
</evidence>
<comment type="subcellular location">
    <subcellularLocation>
        <location evidence="1">Cell membrane</location>
        <topology evidence="1">Single-pass type II membrane protein</topology>
    </subcellularLocation>
</comment>
<gene>
    <name evidence="13" type="ORF">CUU66_02075</name>
</gene>
<dbReference type="GO" id="GO:0005886">
    <property type="term" value="C:plasma membrane"/>
    <property type="evidence" value="ECO:0007669"/>
    <property type="project" value="UniProtKB-SubCell"/>
</dbReference>
<dbReference type="OrthoDB" id="9782542at2"/>
<evidence type="ECO:0000313" key="13">
    <source>
        <dbReference type="EMBL" id="PLT31537.1"/>
    </source>
</evidence>
<accession>A0A2N5MB18</accession>
<evidence type="ECO:0000256" key="3">
    <source>
        <dbReference type="ARBA" id="ARBA00022475"/>
    </source>
</evidence>
<keyword evidence="6" id="KW-1133">Transmembrane helix</keyword>
<dbReference type="InterPro" id="IPR050922">
    <property type="entry name" value="LytR/CpsA/Psr_CW_biosynth"/>
</dbReference>
<dbReference type="NCBIfam" id="TIGR00350">
    <property type="entry name" value="lytR_cpsA_psr"/>
    <property type="match status" value="1"/>
</dbReference>
<evidence type="ECO:0000256" key="10">
    <source>
        <dbReference type="ARBA" id="ARBA00037178"/>
    </source>
</evidence>
<comment type="function">
    <text evidence="10">Involved in SarA attenuation. Affects resistance to oxacillin and teicoplanin, as well as the synthesis of virulence factors.</text>
</comment>
<dbReference type="AlphaFoldDB" id="A0A2N5MB18"/>
<evidence type="ECO:0000256" key="8">
    <source>
        <dbReference type="ARBA" id="ARBA00023136"/>
    </source>
</evidence>
<dbReference type="Pfam" id="PF03816">
    <property type="entry name" value="LytR_cpsA_psr"/>
    <property type="match status" value="1"/>
</dbReference>
<evidence type="ECO:0000259" key="12">
    <source>
        <dbReference type="Pfam" id="PF03816"/>
    </source>
</evidence>
<reference evidence="13 14" key="1">
    <citation type="submission" date="2017-11" db="EMBL/GenBank/DDBJ databases">
        <title>Comparitive Functional Genomics of Dry Heat Resistant strains isolated from the Viking Spacecraft.</title>
        <authorList>
            <person name="Seuylemezian A."/>
            <person name="Cooper K."/>
            <person name="Vaishampayan P."/>
        </authorList>
    </citation>
    <scope>NUCLEOTIDE SEQUENCE [LARGE SCALE GENOMIC DNA]</scope>
    <source>
        <strain evidence="13 14">V1-29</strain>
    </source>
</reference>
<dbReference type="Gene3D" id="3.40.630.190">
    <property type="entry name" value="LCP protein"/>
    <property type="match status" value="1"/>
</dbReference>
<dbReference type="PANTHER" id="PTHR33392:SF8">
    <property type="entry name" value="REGULATORY PROTEIN MSRR"/>
    <property type="match status" value="1"/>
</dbReference>
<evidence type="ECO:0000256" key="5">
    <source>
        <dbReference type="ARBA" id="ARBA00022968"/>
    </source>
</evidence>
<evidence type="ECO:0000256" key="9">
    <source>
        <dbReference type="ARBA" id="ARBA00023163"/>
    </source>
</evidence>
<evidence type="ECO:0000256" key="7">
    <source>
        <dbReference type="ARBA" id="ARBA00023015"/>
    </source>
</evidence>
<keyword evidence="9" id="KW-0804">Transcription</keyword>
<organism evidence="13 14">
    <name type="scientific">Peribacillus deserti</name>
    <dbReference type="NCBI Taxonomy" id="673318"/>
    <lineage>
        <taxon>Bacteria</taxon>
        <taxon>Bacillati</taxon>
        <taxon>Bacillota</taxon>
        <taxon>Bacilli</taxon>
        <taxon>Bacillales</taxon>
        <taxon>Bacillaceae</taxon>
        <taxon>Peribacillus</taxon>
    </lineage>
</organism>
<dbReference type="InterPro" id="IPR004474">
    <property type="entry name" value="LytR_CpsA_psr"/>
</dbReference>
<keyword evidence="7" id="KW-0805">Transcription regulation</keyword>
<protein>
    <recommendedName>
        <fullName evidence="11">Regulatory protein MsrR</fullName>
    </recommendedName>
</protein>
<comment type="similarity">
    <text evidence="2">Belongs to the LytR/CpsA/Psr (LCP) family.</text>
</comment>
<proteinExistence type="inferred from homology"/>
<evidence type="ECO:0000256" key="11">
    <source>
        <dbReference type="ARBA" id="ARBA00040752"/>
    </source>
</evidence>
<keyword evidence="3" id="KW-1003">Cell membrane</keyword>
<dbReference type="GO" id="GO:0071555">
    <property type="term" value="P:cell wall organization"/>
    <property type="evidence" value="ECO:0007669"/>
    <property type="project" value="UniProtKB-KW"/>
</dbReference>
<dbReference type="EMBL" id="PGUY01000004">
    <property type="protein sequence ID" value="PLT31537.1"/>
    <property type="molecule type" value="Genomic_DNA"/>
</dbReference>
<dbReference type="RefSeq" id="WP_101640031.1">
    <property type="nucleotide sequence ID" value="NZ_PGUY01000004.1"/>
</dbReference>
<keyword evidence="5" id="KW-0735">Signal-anchor</keyword>
<name>A0A2N5MB18_9BACI</name>
<dbReference type="Proteomes" id="UP000234748">
    <property type="component" value="Unassembled WGS sequence"/>
</dbReference>
<evidence type="ECO:0000256" key="6">
    <source>
        <dbReference type="ARBA" id="ARBA00022989"/>
    </source>
</evidence>
<feature type="domain" description="Cell envelope-related transcriptional attenuator" evidence="12">
    <location>
        <begin position="86"/>
        <end position="227"/>
    </location>
</feature>
<evidence type="ECO:0000256" key="4">
    <source>
        <dbReference type="ARBA" id="ARBA00022692"/>
    </source>
</evidence>
<comment type="caution">
    <text evidence="13">The sequence shown here is derived from an EMBL/GenBank/DDBJ whole genome shotgun (WGS) entry which is preliminary data.</text>
</comment>
<keyword evidence="8" id="KW-0472">Membrane</keyword>
<evidence type="ECO:0000256" key="1">
    <source>
        <dbReference type="ARBA" id="ARBA00004401"/>
    </source>
</evidence>
<sequence>MGRVEQRVKKRHRKRRIVLLTFLLLMIAGVGYAFYQYNQGLNMADVKDTSEETKHKESFQGEDVHYGKINVLMIGSDTRGEGGGLSDSIMIAHYDQDTHEPKLVSIMRDTYVSIPGIGNRRINSAYSNGGPELLRQTIKENFDIDINYYAIVNFAGFSKVVDIIAPNGIEVNVPHKMQKGIDMTLQPGRQVLHGDKLLGYVRFRKDSQGDFGRVARQQEVIGKLKTEAMSVTSIMKLPKLIGVINPYVDTNIDSGTILSLSKDVLFGNTKDTQNLRIPVDGSFWDANINGAAVLQIDVEKNKQALQEFLNSNN</sequence>
<evidence type="ECO:0000313" key="14">
    <source>
        <dbReference type="Proteomes" id="UP000234748"/>
    </source>
</evidence>
<keyword evidence="4" id="KW-0812">Transmembrane</keyword>
<keyword evidence="14" id="KW-1185">Reference proteome</keyword>
<dbReference type="PANTHER" id="PTHR33392">
    <property type="entry name" value="POLYISOPRENYL-TEICHOIC ACID--PEPTIDOGLYCAN TEICHOIC ACID TRANSFERASE TAGU"/>
    <property type="match status" value="1"/>
</dbReference>